<dbReference type="STRING" id="34061.B0189_09215"/>
<name>A0A1N7FBC1_9GAMM</name>
<dbReference type="EMBL" id="FTNU01000011">
    <property type="protein sequence ID" value="SIR97556.1"/>
    <property type="molecule type" value="Genomic_DNA"/>
</dbReference>
<keyword evidence="2" id="KW-1185">Reference proteome</keyword>
<gene>
    <name evidence="1" type="ORF">SAMN02745664_11167</name>
</gene>
<dbReference type="RefSeq" id="WP_076555590.1">
    <property type="nucleotide sequence ID" value="NZ_FTNU01000011.1"/>
</dbReference>
<evidence type="ECO:0000313" key="1">
    <source>
        <dbReference type="EMBL" id="SIR97556.1"/>
    </source>
</evidence>
<protein>
    <submittedName>
        <fullName evidence="1">Immunity protein 8</fullName>
    </submittedName>
</protein>
<accession>A0A1N7FBC1</accession>
<dbReference type="Pfam" id="PF15586">
    <property type="entry name" value="Imm8"/>
    <property type="match status" value="1"/>
</dbReference>
<dbReference type="AlphaFoldDB" id="A0A1N7FBC1"/>
<evidence type="ECO:0000313" key="2">
    <source>
        <dbReference type="Proteomes" id="UP000187495"/>
    </source>
</evidence>
<organism evidence="1 2">
    <name type="scientific">Moraxella cuniculi DSM 21768</name>
    <dbReference type="NCBI Taxonomy" id="1122245"/>
    <lineage>
        <taxon>Bacteria</taxon>
        <taxon>Pseudomonadati</taxon>
        <taxon>Pseudomonadota</taxon>
        <taxon>Gammaproteobacteria</taxon>
        <taxon>Moraxellales</taxon>
        <taxon>Moraxellaceae</taxon>
        <taxon>Moraxella</taxon>
    </lineage>
</organism>
<sequence>MQAILKQIHAADADIVLTKYQPEDPDFFDLDLCLLIGASDKEGADIFYLTICTPKWFDEQNFKAPVRGYLLVDCFNLDQIKTKIQHCIEQASGNSWHEIANQINQFALWEFDGYCQRE</sequence>
<dbReference type="Proteomes" id="UP000187495">
    <property type="component" value="Unassembled WGS sequence"/>
</dbReference>
<reference evidence="2" key="1">
    <citation type="submission" date="2017-01" db="EMBL/GenBank/DDBJ databases">
        <authorList>
            <person name="Varghese N."/>
            <person name="Submissions S."/>
        </authorList>
    </citation>
    <scope>NUCLEOTIDE SEQUENCE [LARGE SCALE GENOMIC DNA]</scope>
    <source>
        <strain evidence="2">DSM 21768</strain>
    </source>
</reference>
<proteinExistence type="predicted"/>
<dbReference type="InterPro" id="IPR028964">
    <property type="entry name" value="Imm8"/>
</dbReference>